<comment type="caution">
    <text evidence="2">The sequence shown here is derived from an EMBL/GenBank/DDBJ whole genome shotgun (WGS) entry which is preliminary data.</text>
</comment>
<evidence type="ECO:0000313" key="2">
    <source>
        <dbReference type="EMBL" id="GKT05407.1"/>
    </source>
</evidence>
<keyword evidence="3" id="KW-1185">Reference proteome</keyword>
<dbReference type="EMBL" id="BQXO01000002">
    <property type="protein sequence ID" value="GKT05407.1"/>
    <property type="molecule type" value="Genomic_DNA"/>
</dbReference>
<evidence type="ECO:0000313" key="3">
    <source>
        <dbReference type="Proteomes" id="UP001628078"/>
    </source>
</evidence>
<gene>
    <name evidence="2" type="ORF">JCM31185_06960</name>
</gene>
<name>A0ABQ5JQZ3_9LACO</name>
<reference evidence="2 3" key="1">
    <citation type="submission" date="2022-03" db="EMBL/GenBank/DDBJ databases">
        <title>Draft genome sequence of Furfurilactobacillus curtus JCM 31185.</title>
        <authorList>
            <person name="Suzuki S."/>
            <person name="Endo A."/>
            <person name="Kajikawa A."/>
        </authorList>
    </citation>
    <scope>NUCLEOTIDE SEQUENCE [LARGE SCALE GENOMIC DNA]</scope>
    <source>
        <strain evidence="2 3">JCM 31185</strain>
    </source>
</reference>
<protein>
    <recommendedName>
        <fullName evidence="1">Isochorismatase-like domain-containing protein</fullName>
    </recommendedName>
</protein>
<dbReference type="InterPro" id="IPR036380">
    <property type="entry name" value="Isochorismatase-like_sf"/>
</dbReference>
<feature type="domain" description="Isochorismatase-like" evidence="1">
    <location>
        <begin position="6"/>
        <end position="90"/>
    </location>
</feature>
<proteinExistence type="predicted"/>
<accession>A0ABQ5JQZ3</accession>
<dbReference type="Proteomes" id="UP001628078">
    <property type="component" value="Unassembled WGS sequence"/>
</dbReference>
<dbReference type="Pfam" id="PF00857">
    <property type="entry name" value="Isochorismatase"/>
    <property type="match status" value="1"/>
</dbReference>
<evidence type="ECO:0000259" key="1">
    <source>
        <dbReference type="Pfam" id="PF00857"/>
    </source>
</evidence>
<dbReference type="SUPFAM" id="SSF52499">
    <property type="entry name" value="Isochorismatase-like hydrolases"/>
    <property type="match status" value="1"/>
</dbReference>
<sequence length="111" mass="12903">MLTDTLIVIDLQNGIIGNHPDLPAFLTRINQRIVEYRKAEKPILFIQHNDQEIKYGTIAWQLITGLDRQQTDIVIEKCHPNAFLKTDLLFQKKLIKFIILAISSYSPNHDY</sequence>
<dbReference type="InterPro" id="IPR000868">
    <property type="entry name" value="Isochorismatase-like_dom"/>
</dbReference>
<dbReference type="Gene3D" id="3.40.50.850">
    <property type="entry name" value="Isochorismatase-like"/>
    <property type="match status" value="1"/>
</dbReference>
<organism evidence="2 3">
    <name type="scientific">Furfurilactobacillus curtus</name>
    <dbReference type="NCBI Taxonomy" id="1746200"/>
    <lineage>
        <taxon>Bacteria</taxon>
        <taxon>Bacillati</taxon>
        <taxon>Bacillota</taxon>
        <taxon>Bacilli</taxon>
        <taxon>Lactobacillales</taxon>
        <taxon>Lactobacillaceae</taxon>
        <taxon>Furfurilactobacillus</taxon>
    </lineage>
</organism>
<dbReference type="RefSeq" id="WP_407882663.1">
    <property type="nucleotide sequence ID" value="NZ_BQXO01000002.1"/>
</dbReference>